<gene>
    <name evidence="2" type="ORF">IAI61_21675</name>
</gene>
<evidence type="ECO:0000313" key="2">
    <source>
        <dbReference type="EMBL" id="MBO1081648.1"/>
    </source>
</evidence>
<dbReference type="InterPro" id="IPR036365">
    <property type="entry name" value="PGBD-like_sf"/>
</dbReference>
<keyword evidence="3" id="KW-1185">Reference proteome</keyword>
<dbReference type="Proteomes" id="UP001518989">
    <property type="component" value="Unassembled WGS sequence"/>
</dbReference>
<comment type="caution">
    <text evidence="2">The sequence shown here is derived from an EMBL/GenBank/DDBJ whole genome shotgun (WGS) entry which is preliminary data.</text>
</comment>
<protein>
    <submittedName>
        <fullName evidence="2">Peptidoglycan-binding protein</fullName>
    </submittedName>
</protein>
<dbReference type="Pfam" id="PF01471">
    <property type="entry name" value="PG_binding_1"/>
    <property type="match status" value="1"/>
</dbReference>
<name>A0ABS3KYD8_9PROT</name>
<proteinExistence type="predicted"/>
<evidence type="ECO:0000313" key="3">
    <source>
        <dbReference type="Proteomes" id="UP001518989"/>
    </source>
</evidence>
<organism evidence="2 3">
    <name type="scientific">Roseomonas haemaphysalidis</name>
    <dbReference type="NCBI Taxonomy" id="2768162"/>
    <lineage>
        <taxon>Bacteria</taxon>
        <taxon>Pseudomonadati</taxon>
        <taxon>Pseudomonadota</taxon>
        <taxon>Alphaproteobacteria</taxon>
        <taxon>Acetobacterales</taxon>
        <taxon>Roseomonadaceae</taxon>
        <taxon>Roseomonas</taxon>
    </lineage>
</organism>
<sequence>MLRIGAQGFAVNELQRFLVRREYPVVVDGIFGRGTDVVVQQFQQARGLKPDGIVGAATWAMLRDGER</sequence>
<evidence type="ECO:0000259" key="1">
    <source>
        <dbReference type="Pfam" id="PF01471"/>
    </source>
</evidence>
<feature type="domain" description="Peptidoglycan binding-like" evidence="1">
    <location>
        <begin position="10"/>
        <end position="62"/>
    </location>
</feature>
<dbReference type="InterPro" id="IPR036366">
    <property type="entry name" value="PGBDSf"/>
</dbReference>
<dbReference type="SUPFAM" id="SSF47090">
    <property type="entry name" value="PGBD-like"/>
    <property type="match status" value="1"/>
</dbReference>
<dbReference type="InterPro" id="IPR002477">
    <property type="entry name" value="Peptidoglycan-bd-like"/>
</dbReference>
<accession>A0ABS3KYD8</accession>
<dbReference type="Gene3D" id="1.10.101.10">
    <property type="entry name" value="PGBD-like superfamily/PGBD"/>
    <property type="match status" value="1"/>
</dbReference>
<dbReference type="RefSeq" id="WP_207444030.1">
    <property type="nucleotide sequence ID" value="NZ_JACTNG010000017.1"/>
</dbReference>
<dbReference type="EMBL" id="JACTNG010000017">
    <property type="protein sequence ID" value="MBO1081648.1"/>
    <property type="molecule type" value="Genomic_DNA"/>
</dbReference>
<reference evidence="2 3" key="1">
    <citation type="submission" date="2020-09" db="EMBL/GenBank/DDBJ databases">
        <title>Roseomonas.</title>
        <authorList>
            <person name="Zhu W."/>
        </authorList>
    </citation>
    <scope>NUCLEOTIDE SEQUENCE [LARGE SCALE GENOMIC DNA]</scope>
    <source>
        <strain evidence="2 3">573</strain>
    </source>
</reference>